<protein>
    <submittedName>
        <fullName evidence="1">Uncharacterized protein</fullName>
    </submittedName>
</protein>
<evidence type="ECO:0000313" key="2">
    <source>
        <dbReference type="Proteomes" id="UP000730618"/>
    </source>
</evidence>
<dbReference type="EMBL" id="CAJVCE010000012">
    <property type="protein sequence ID" value="CAG7648772.1"/>
    <property type="molecule type" value="Genomic_DNA"/>
</dbReference>
<proteinExistence type="predicted"/>
<dbReference type="RefSeq" id="WP_218100589.1">
    <property type="nucleotide sequence ID" value="NZ_CAJVCE010000012.1"/>
</dbReference>
<keyword evidence="2" id="KW-1185">Reference proteome</keyword>
<reference evidence="1 2" key="1">
    <citation type="submission" date="2021-06" db="EMBL/GenBank/DDBJ databases">
        <authorList>
            <person name="Criscuolo A."/>
        </authorList>
    </citation>
    <scope>NUCLEOTIDE SEQUENCE [LARGE SCALE GENOMIC DNA]</scope>
    <source>
        <strain evidence="2">CIP 111802</strain>
    </source>
</reference>
<dbReference type="Proteomes" id="UP000730618">
    <property type="component" value="Unassembled WGS sequence"/>
</dbReference>
<organism evidence="1 2">
    <name type="scientific">Paenibacillus allorhizosphaerae</name>
    <dbReference type="NCBI Taxonomy" id="2849866"/>
    <lineage>
        <taxon>Bacteria</taxon>
        <taxon>Bacillati</taxon>
        <taxon>Bacillota</taxon>
        <taxon>Bacilli</taxon>
        <taxon>Bacillales</taxon>
        <taxon>Paenibacillaceae</taxon>
        <taxon>Paenibacillus</taxon>
    </lineage>
</organism>
<comment type="caution">
    <text evidence="1">The sequence shown here is derived from an EMBL/GenBank/DDBJ whole genome shotgun (WGS) entry which is preliminary data.</text>
</comment>
<gene>
    <name evidence="1" type="ORF">PAECIP111802_04319</name>
</gene>
<evidence type="ECO:0000313" key="1">
    <source>
        <dbReference type="EMBL" id="CAG7648772.1"/>
    </source>
</evidence>
<accession>A0ABN7TNM3</accession>
<sequence length="178" mass="19247">MKIRLLPVLTSVVISAAVLFGGYFGYQSYAMENPLNKVVSSIPGVELVSMNLGGTEASMELKLAPGTSLREVYDRIMKDGGTALGKKELNLKVVNADSPKLDAWWSSALFEVAQAMETKQYAKIPAALEARAQQSGGGLKVATEMDNKFVYITLTDGANSKYVMLPRTPAQLGVWPNE</sequence>
<name>A0ABN7TNM3_9BACL</name>